<feature type="transmembrane region" description="Helical" evidence="6">
    <location>
        <begin position="394"/>
        <end position="413"/>
    </location>
</feature>
<dbReference type="GO" id="GO:0005886">
    <property type="term" value="C:plasma membrane"/>
    <property type="evidence" value="ECO:0007669"/>
    <property type="project" value="UniProtKB-SubCell"/>
</dbReference>
<feature type="transmembrane region" description="Helical" evidence="6">
    <location>
        <begin position="498"/>
        <end position="523"/>
    </location>
</feature>
<dbReference type="RefSeq" id="WP_016148141.1">
    <property type="nucleotide sequence ID" value="NZ_KB976104.1"/>
</dbReference>
<dbReference type="CDD" id="cd13124">
    <property type="entry name" value="MATE_SpoVB_like"/>
    <property type="match status" value="1"/>
</dbReference>
<evidence type="ECO:0000256" key="6">
    <source>
        <dbReference type="SAM" id="Phobius"/>
    </source>
</evidence>
<comment type="caution">
    <text evidence="7">The sequence shown here is derived from an EMBL/GenBank/DDBJ whole genome shotgun (WGS) entry which is preliminary data.</text>
</comment>
<sequence>MPQQNNKKQTFLQGAIILIVANMLVKVIGALFKIPLQHLLLDEGMGVFNVAYQFYTAMFVISTAGVPVALSKMISESYTLGRNREIRSVVRIAGLVFITLGALCSAFLFFGASWLGDLIKNPAAVLSMKAVAPSVFFVACISVVRGYYQGKSNMLPTAMSQLVEALGKLFLGLGFAAVGMFRNLPVEVCTALAILGITIGEAVAAVGIWVYYMRDPARHARSTSRECRSTGQLVHGLLWLVIPITLTNSVTSLTTLVDTTMVVSRLQSIGYSLSESNELFGMYNTKAFTMYNLPQTLIAALAISIVPAIASAMAKHDKELTSKNLGSAMRISMLIALPAATGYFVLSEPIIRMLFKGEPEVGAACLRVLCFAIPFVALVSLTNAVLQAAGRVRVPVISMLLGGVIKVVVNYTLVGMPQINIYGAPFGTVVCYAFITIVNLVILRKYVRLPGIGKLFVRPMAACLGMGAGAYITYRAVYSLVSGIMAGGKEEVVQMMSNMIGVVLAICVAAAIYVVLLLALHALERDDIMMMPKGDKLVKLLRLK</sequence>
<evidence type="ECO:0000256" key="3">
    <source>
        <dbReference type="ARBA" id="ARBA00022692"/>
    </source>
</evidence>
<feature type="transmembrane region" description="Helical" evidence="6">
    <location>
        <begin position="334"/>
        <end position="355"/>
    </location>
</feature>
<feature type="transmembrane region" description="Helical" evidence="6">
    <location>
        <begin position="190"/>
        <end position="212"/>
    </location>
</feature>
<keyword evidence="4 6" id="KW-1133">Transmembrane helix</keyword>
<dbReference type="PATRIC" id="fig|1203606.4.peg.1963"/>
<feature type="transmembrane region" description="Helical" evidence="6">
    <location>
        <begin position="12"/>
        <end position="32"/>
    </location>
</feature>
<proteinExistence type="predicted"/>
<feature type="transmembrane region" description="Helical" evidence="6">
    <location>
        <begin position="124"/>
        <end position="144"/>
    </location>
</feature>
<feature type="transmembrane region" description="Helical" evidence="6">
    <location>
        <begin position="233"/>
        <end position="257"/>
    </location>
</feature>
<gene>
    <name evidence="7" type="ORF">HMPREF1526_02007</name>
</gene>
<dbReference type="PANTHER" id="PTHR30250">
    <property type="entry name" value="PST FAMILY PREDICTED COLANIC ACID TRANSPORTER"/>
    <property type="match status" value="1"/>
</dbReference>
<dbReference type="AlphaFoldDB" id="R8VYE3"/>
<dbReference type="PIRSF" id="PIRSF038958">
    <property type="entry name" value="PG_synth_SpoVB"/>
    <property type="match status" value="1"/>
</dbReference>
<comment type="subcellular location">
    <subcellularLocation>
        <location evidence="1">Cell membrane</location>
        <topology evidence="1">Multi-pass membrane protein</topology>
    </subcellularLocation>
</comment>
<feature type="transmembrane region" description="Helical" evidence="6">
    <location>
        <begin position="52"/>
        <end position="71"/>
    </location>
</feature>
<dbReference type="InterPro" id="IPR050833">
    <property type="entry name" value="Poly_Biosynth_Transport"/>
</dbReference>
<evidence type="ECO:0000256" key="4">
    <source>
        <dbReference type="ARBA" id="ARBA00022989"/>
    </source>
</evidence>
<feature type="transmembrane region" description="Helical" evidence="6">
    <location>
        <begin position="165"/>
        <end position="184"/>
    </location>
</feature>
<evidence type="ECO:0000313" key="8">
    <source>
        <dbReference type="Proteomes" id="UP000013981"/>
    </source>
</evidence>
<evidence type="ECO:0000256" key="2">
    <source>
        <dbReference type="ARBA" id="ARBA00022475"/>
    </source>
</evidence>
<keyword evidence="3 6" id="KW-0812">Transmembrane</keyword>
<protein>
    <submittedName>
        <fullName evidence="7">Uncharacterized protein</fullName>
    </submittedName>
</protein>
<dbReference type="InterPro" id="IPR002797">
    <property type="entry name" value="Polysacc_synth"/>
</dbReference>
<dbReference type="PANTHER" id="PTHR30250:SF21">
    <property type="entry name" value="LIPID II FLIPPASE MURJ"/>
    <property type="match status" value="1"/>
</dbReference>
<keyword evidence="8" id="KW-1185">Reference proteome</keyword>
<evidence type="ECO:0000313" key="7">
    <source>
        <dbReference type="EMBL" id="EOQ37316.1"/>
    </source>
</evidence>
<dbReference type="eggNOG" id="COG2244">
    <property type="taxonomic scope" value="Bacteria"/>
</dbReference>
<feature type="transmembrane region" description="Helical" evidence="6">
    <location>
        <begin position="455"/>
        <end position="478"/>
    </location>
</feature>
<reference evidence="7 8" key="1">
    <citation type="submission" date="2013-01" db="EMBL/GenBank/DDBJ databases">
        <title>The Genome Sequence of Butyricicoccus pullicaecorum 1.2.</title>
        <authorList>
            <consortium name="The Broad Institute Genome Sequencing Platform"/>
            <person name="Earl A."/>
            <person name="Ward D."/>
            <person name="Feldgarden M."/>
            <person name="Gevers D."/>
            <person name="Van Immerseel F."/>
            <person name="Eeckhaut V."/>
            <person name="Walker B."/>
            <person name="Young S.K."/>
            <person name="Zeng Q."/>
            <person name="Gargeya S."/>
            <person name="Fitzgerald M."/>
            <person name="Haas B."/>
            <person name="Abouelleil A."/>
            <person name="Alvarado L."/>
            <person name="Arachchi H.M."/>
            <person name="Berlin A.M."/>
            <person name="Chapman S.B."/>
            <person name="Dewar J."/>
            <person name="Goldberg J."/>
            <person name="Griggs A."/>
            <person name="Gujja S."/>
            <person name="Hansen M."/>
            <person name="Howarth C."/>
            <person name="Imamovic A."/>
            <person name="Larimer J."/>
            <person name="McCowan C."/>
            <person name="Murphy C."/>
            <person name="Neiman D."/>
            <person name="Pearson M."/>
            <person name="Priest M."/>
            <person name="Roberts A."/>
            <person name="Saif S."/>
            <person name="Shea T."/>
            <person name="Sisk P."/>
            <person name="Sykes S."/>
            <person name="Wortman J."/>
            <person name="Nusbaum C."/>
            <person name="Birren B."/>
        </authorList>
    </citation>
    <scope>NUCLEOTIDE SEQUENCE [LARGE SCALE GENOMIC DNA]</scope>
    <source>
        <strain evidence="7 8">1.2</strain>
    </source>
</reference>
<feature type="transmembrane region" description="Helical" evidence="6">
    <location>
        <begin position="419"/>
        <end position="443"/>
    </location>
</feature>
<feature type="transmembrane region" description="Helical" evidence="6">
    <location>
        <begin position="92"/>
        <end position="112"/>
    </location>
</feature>
<accession>R8VYE3</accession>
<dbReference type="InterPro" id="IPR024923">
    <property type="entry name" value="PG_synth_SpoVB"/>
</dbReference>
<feature type="transmembrane region" description="Helical" evidence="6">
    <location>
        <begin position="296"/>
        <end position="314"/>
    </location>
</feature>
<dbReference type="Proteomes" id="UP000013981">
    <property type="component" value="Unassembled WGS sequence"/>
</dbReference>
<dbReference type="EMBL" id="AQOB01000006">
    <property type="protein sequence ID" value="EOQ37316.1"/>
    <property type="molecule type" value="Genomic_DNA"/>
</dbReference>
<name>R8VYE3_9FIRM</name>
<dbReference type="Pfam" id="PF01943">
    <property type="entry name" value="Polysacc_synt"/>
    <property type="match status" value="1"/>
</dbReference>
<dbReference type="HOGENOM" id="CLU_022017_2_1_9"/>
<dbReference type="OrthoDB" id="9775950at2"/>
<keyword evidence="5 6" id="KW-0472">Membrane</keyword>
<feature type="transmembrane region" description="Helical" evidence="6">
    <location>
        <begin position="361"/>
        <end position="382"/>
    </location>
</feature>
<keyword evidence="2" id="KW-1003">Cell membrane</keyword>
<evidence type="ECO:0000256" key="1">
    <source>
        <dbReference type="ARBA" id="ARBA00004651"/>
    </source>
</evidence>
<evidence type="ECO:0000256" key="5">
    <source>
        <dbReference type="ARBA" id="ARBA00023136"/>
    </source>
</evidence>
<organism evidence="7 8">
    <name type="scientific">Butyricicoccus pullicaecorum 1.2</name>
    <dbReference type="NCBI Taxonomy" id="1203606"/>
    <lineage>
        <taxon>Bacteria</taxon>
        <taxon>Bacillati</taxon>
        <taxon>Bacillota</taxon>
        <taxon>Clostridia</taxon>
        <taxon>Eubacteriales</taxon>
        <taxon>Butyricicoccaceae</taxon>
        <taxon>Butyricicoccus</taxon>
    </lineage>
</organism>